<name>A0A0D2N036_9CHLO</name>
<dbReference type="AlphaFoldDB" id="A0A0D2N036"/>
<dbReference type="EMBL" id="KK101780">
    <property type="protein sequence ID" value="KIY99660.1"/>
    <property type="molecule type" value="Genomic_DNA"/>
</dbReference>
<evidence type="ECO:0000313" key="2">
    <source>
        <dbReference type="Proteomes" id="UP000054498"/>
    </source>
</evidence>
<sequence>MDQLCRELLAPANATTDSKDPKKLHYGCGVATTAQVNRVIFDLAALEPQVTAAVAQASSLQATFTQGSTQAAVLRARVDELTATTTTITANVQKLQASAANASNPGLFAQELAALTAASTRTAQQLALMQAANQAMAADIAALKSAPQQCACSAELSAVNTTLAAIKSAQAADAAAVNTTLAAITSAQAADAVAVSLVNATVESLKTTVTTGAAAIASANTSVAALAASVANVSAIDLSVYARIADLANINAVSLGGVPAAEYLRARVVIYSESSSDRDGNLGGRSGADALCSASINRPAGLARVHAFLSVSASDQIADFSTKYGVPGGLPIESLRGTVIARNFTGLLGGSILTSLGSAGVTLGTFWWSGSLSNGRVAAPATCLGWTSASDSGFTGGLAKTDATWLSFSSIPCFIAQPVLCIAY</sequence>
<dbReference type="KEGG" id="mng:MNEG_8300"/>
<dbReference type="InterPro" id="IPR016186">
    <property type="entry name" value="C-type_lectin-like/link_sf"/>
</dbReference>
<protein>
    <submittedName>
        <fullName evidence="1">Uncharacterized protein</fullName>
    </submittedName>
</protein>
<dbReference type="SUPFAM" id="SSF56436">
    <property type="entry name" value="C-type lectin-like"/>
    <property type="match status" value="1"/>
</dbReference>
<dbReference type="InterPro" id="IPR016187">
    <property type="entry name" value="CTDL_fold"/>
</dbReference>
<dbReference type="Gene3D" id="1.10.287.1490">
    <property type="match status" value="1"/>
</dbReference>
<proteinExistence type="predicted"/>
<gene>
    <name evidence="1" type="ORF">MNEG_8300</name>
</gene>
<accession>A0A0D2N036</accession>
<keyword evidence="2" id="KW-1185">Reference proteome</keyword>
<dbReference type="GeneID" id="25741176"/>
<reference evidence="1 2" key="1">
    <citation type="journal article" date="2013" name="BMC Genomics">
        <title>Reconstruction of the lipid metabolism for the microalga Monoraphidium neglectum from its genome sequence reveals characteristics suitable for biofuel production.</title>
        <authorList>
            <person name="Bogen C."/>
            <person name="Al-Dilaimi A."/>
            <person name="Albersmeier A."/>
            <person name="Wichmann J."/>
            <person name="Grundmann M."/>
            <person name="Rupp O."/>
            <person name="Lauersen K.J."/>
            <person name="Blifernez-Klassen O."/>
            <person name="Kalinowski J."/>
            <person name="Goesmann A."/>
            <person name="Mussgnug J.H."/>
            <person name="Kruse O."/>
        </authorList>
    </citation>
    <scope>NUCLEOTIDE SEQUENCE [LARGE SCALE GENOMIC DNA]</scope>
    <source>
        <strain evidence="1 2">SAG 48.87</strain>
    </source>
</reference>
<dbReference type="Proteomes" id="UP000054498">
    <property type="component" value="Unassembled WGS sequence"/>
</dbReference>
<dbReference type="Gene3D" id="3.10.100.10">
    <property type="entry name" value="Mannose-Binding Protein A, subunit A"/>
    <property type="match status" value="1"/>
</dbReference>
<dbReference type="RefSeq" id="XP_013898680.1">
    <property type="nucleotide sequence ID" value="XM_014043226.1"/>
</dbReference>
<organism evidence="1 2">
    <name type="scientific">Monoraphidium neglectum</name>
    <dbReference type="NCBI Taxonomy" id="145388"/>
    <lineage>
        <taxon>Eukaryota</taxon>
        <taxon>Viridiplantae</taxon>
        <taxon>Chlorophyta</taxon>
        <taxon>core chlorophytes</taxon>
        <taxon>Chlorophyceae</taxon>
        <taxon>CS clade</taxon>
        <taxon>Sphaeropleales</taxon>
        <taxon>Selenastraceae</taxon>
        <taxon>Monoraphidium</taxon>
    </lineage>
</organism>
<evidence type="ECO:0000313" key="1">
    <source>
        <dbReference type="EMBL" id="KIY99660.1"/>
    </source>
</evidence>